<dbReference type="PANTHER" id="PTHR37984">
    <property type="entry name" value="PROTEIN CBG26694"/>
    <property type="match status" value="1"/>
</dbReference>
<evidence type="ECO:0000259" key="2">
    <source>
        <dbReference type="Pfam" id="PF17919"/>
    </source>
</evidence>
<dbReference type="CDD" id="cd00303">
    <property type="entry name" value="retropepsin_like"/>
    <property type="match status" value="1"/>
</dbReference>
<evidence type="ECO:0000313" key="4">
    <source>
        <dbReference type="Proteomes" id="UP001454036"/>
    </source>
</evidence>
<organism evidence="3 4">
    <name type="scientific">Lithospermum erythrorhizon</name>
    <name type="common">Purple gromwell</name>
    <name type="synonym">Lithospermum officinale var. erythrorhizon</name>
    <dbReference type="NCBI Taxonomy" id="34254"/>
    <lineage>
        <taxon>Eukaryota</taxon>
        <taxon>Viridiplantae</taxon>
        <taxon>Streptophyta</taxon>
        <taxon>Embryophyta</taxon>
        <taxon>Tracheophyta</taxon>
        <taxon>Spermatophyta</taxon>
        <taxon>Magnoliopsida</taxon>
        <taxon>eudicotyledons</taxon>
        <taxon>Gunneridae</taxon>
        <taxon>Pentapetalae</taxon>
        <taxon>asterids</taxon>
        <taxon>lamiids</taxon>
        <taxon>Boraginales</taxon>
        <taxon>Boraginaceae</taxon>
        <taxon>Boraginoideae</taxon>
        <taxon>Lithospermeae</taxon>
        <taxon>Lithospermum</taxon>
    </lineage>
</organism>
<feature type="domain" description="Reverse transcriptase/retrotransposon-derived protein RNase H-like" evidence="2">
    <location>
        <begin position="210"/>
        <end position="280"/>
    </location>
</feature>
<evidence type="ECO:0000313" key="3">
    <source>
        <dbReference type="EMBL" id="GAA0174988.1"/>
    </source>
</evidence>
<dbReference type="PANTHER" id="PTHR37984:SF5">
    <property type="entry name" value="PROTEIN NYNRIN-LIKE"/>
    <property type="match status" value="1"/>
</dbReference>
<dbReference type="Proteomes" id="UP001454036">
    <property type="component" value="Unassembled WGS sequence"/>
</dbReference>
<protein>
    <recommendedName>
        <fullName evidence="2">Reverse transcriptase/retrotransposon-derived protein RNase H-like domain-containing protein</fullName>
    </recommendedName>
</protein>
<dbReference type="InterPro" id="IPR041577">
    <property type="entry name" value="RT_RNaseH_2"/>
</dbReference>
<dbReference type="SUPFAM" id="SSF56672">
    <property type="entry name" value="DNA/RNA polymerases"/>
    <property type="match status" value="1"/>
</dbReference>
<dbReference type="FunFam" id="3.30.70.270:FF:000020">
    <property type="entry name" value="Transposon Tf2-6 polyprotein-like Protein"/>
    <property type="match status" value="1"/>
</dbReference>
<dbReference type="InterPro" id="IPR050951">
    <property type="entry name" value="Retrovirus_Pol_polyprotein"/>
</dbReference>
<dbReference type="Gene3D" id="3.10.10.10">
    <property type="entry name" value="HIV Type 1 Reverse Transcriptase, subunit A, domain 1"/>
    <property type="match status" value="1"/>
</dbReference>
<dbReference type="EMBL" id="BAABME010027057">
    <property type="protein sequence ID" value="GAA0174988.1"/>
    <property type="molecule type" value="Genomic_DNA"/>
</dbReference>
<dbReference type="InterPro" id="IPR043128">
    <property type="entry name" value="Rev_trsase/Diguanyl_cyclase"/>
</dbReference>
<name>A0AAV3RII1_LITER</name>
<dbReference type="Gene3D" id="3.30.70.270">
    <property type="match status" value="1"/>
</dbReference>
<reference evidence="3 4" key="1">
    <citation type="submission" date="2024-01" db="EMBL/GenBank/DDBJ databases">
        <title>The complete chloroplast genome sequence of Lithospermum erythrorhizon: insights into the phylogenetic relationship among Boraginaceae species and the maternal lineages of purple gromwells.</title>
        <authorList>
            <person name="Okada T."/>
            <person name="Watanabe K."/>
        </authorList>
    </citation>
    <scope>NUCLEOTIDE SEQUENCE [LARGE SCALE GENOMIC DNA]</scope>
</reference>
<dbReference type="InterPro" id="IPR043502">
    <property type="entry name" value="DNA/RNA_pol_sf"/>
</dbReference>
<evidence type="ECO:0000256" key="1">
    <source>
        <dbReference type="ARBA" id="ARBA00023268"/>
    </source>
</evidence>
<comment type="caution">
    <text evidence="3">The sequence shown here is derived from an EMBL/GenBank/DDBJ whole genome shotgun (WGS) entry which is preliminary data.</text>
</comment>
<sequence length="280" mass="31971">MTPLIAGRISYVLEPLDYDICLSTPLGISVMVDRVFKNCAIRIDNYNLPVDFIELDMADLDVMLGTDWLATDHASVDCHKKRGAELVSKIDLRYGYHQLRIKDEDIHKSVFRTSYGHYEFTVMPFGLTNALAILMDLMNKVSFLDNVISKDGVLVDPQKVEVVSNWARPTNAFEIHNFVDLAGYYRKFVDGFFTIAAPLSLTHKKVKFEWNEECENIFQELKKGLVTAPIFTLPAGNDGFDLYNDAFHKGLGCVLMQHDKVIAYDSRPLKEYEKNYPTHD</sequence>
<proteinExistence type="predicted"/>
<dbReference type="AlphaFoldDB" id="A0AAV3RII1"/>
<accession>A0AAV3RII1</accession>
<gene>
    <name evidence="3" type="ORF">LIER_41831</name>
</gene>
<keyword evidence="4" id="KW-1185">Reference proteome</keyword>
<dbReference type="Pfam" id="PF17919">
    <property type="entry name" value="RT_RNaseH_2"/>
    <property type="match status" value="1"/>
</dbReference>
<keyword evidence="1" id="KW-0511">Multifunctional enzyme</keyword>
<dbReference type="Pfam" id="PF08284">
    <property type="entry name" value="RVP_2"/>
    <property type="match status" value="1"/>
</dbReference>